<gene>
    <name evidence="2" type="ORF">BJG93_19005</name>
</gene>
<dbReference type="AlphaFoldDB" id="A0A1I9YMN6"/>
<dbReference type="Proteomes" id="UP000179860">
    <property type="component" value="Chromosome 2"/>
</dbReference>
<keyword evidence="1" id="KW-0732">Signal</keyword>
<feature type="signal peptide" evidence="1">
    <location>
        <begin position="1"/>
        <end position="19"/>
    </location>
</feature>
<accession>A0A1I9YMN6</accession>
<reference evidence="2" key="1">
    <citation type="submission" date="2016-09" db="EMBL/GenBank/DDBJ databases">
        <title>The Complete Genome of Burkholderia sprentiae wsm5005.</title>
        <authorList>
            <person name="De Meyer S."/>
            <person name="Wang P."/>
            <person name="Terpolilli J."/>
        </authorList>
    </citation>
    <scope>NUCLEOTIDE SEQUENCE [LARGE SCALE GENOMIC DNA]</scope>
    <source>
        <strain evidence="2">WSM5005</strain>
    </source>
</reference>
<evidence type="ECO:0000256" key="1">
    <source>
        <dbReference type="SAM" id="SignalP"/>
    </source>
</evidence>
<name>A0A1I9YMN6_9BURK</name>
<reference evidence="2" key="2">
    <citation type="submission" date="2021-06" db="EMBL/GenBank/DDBJ databases">
        <authorList>
            <person name="Rogers T.H."/>
            <person name="Ramsay J.P."/>
            <person name="Wang P."/>
            <person name="Terpolilli J."/>
        </authorList>
    </citation>
    <scope>NUCLEOTIDE SEQUENCE [LARGE SCALE GENOMIC DNA]</scope>
    <source>
        <strain evidence="2">WSM5005</strain>
    </source>
</reference>
<evidence type="ECO:0000313" key="2">
    <source>
        <dbReference type="EMBL" id="APA87569.1"/>
    </source>
</evidence>
<keyword evidence="3" id="KW-1185">Reference proteome</keyword>
<proteinExistence type="predicted"/>
<dbReference type="EMBL" id="CP017562">
    <property type="protein sequence ID" value="APA87569.1"/>
    <property type="molecule type" value="Genomic_DNA"/>
</dbReference>
<dbReference type="OrthoDB" id="9157426at2"/>
<evidence type="ECO:0000313" key="3">
    <source>
        <dbReference type="Proteomes" id="UP000179860"/>
    </source>
</evidence>
<feature type="chain" id="PRO_5009607412" evidence="1">
    <location>
        <begin position="20"/>
        <end position="113"/>
    </location>
</feature>
<organism evidence="2 3">
    <name type="scientific">Paraburkholderia sprentiae WSM5005</name>
    <dbReference type="NCBI Taxonomy" id="754502"/>
    <lineage>
        <taxon>Bacteria</taxon>
        <taxon>Pseudomonadati</taxon>
        <taxon>Pseudomonadota</taxon>
        <taxon>Betaproteobacteria</taxon>
        <taxon>Burkholderiales</taxon>
        <taxon>Burkholderiaceae</taxon>
        <taxon>Paraburkholderia</taxon>
    </lineage>
</organism>
<dbReference type="RefSeq" id="WP_063828902.1">
    <property type="nucleotide sequence ID" value="NZ_CP017562.2"/>
</dbReference>
<protein>
    <submittedName>
        <fullName evidence="2">Uncharacterized protein</fullName>
    </submittedName>
</protein>
<sequence length="113" mass="12580">MRARLVTFGLLLASAHAMASERAISTADQAADRAAEVAQTHHLSSNRTQCLLFDVSDEKSYFMVAVHEKHTPECGGDPNTAPVLFFMKLRKRDGYVVTNRRDGEHFAPLPRKP</sequence>
<dbReference type="KEGG" id="pspw:BJG93_19005"/>